<organism evidence="2 3">
    <name type="scientific">Burkholderia mallei</name>
    <name type="common">Pseudomonas mallei</name>
    <dbReference type="NCBI Taxonomy" id="13373"/>
    <lineage>
        <taxon>Bacteria</taxon>
        <taxon>Pseudomonadati</taxon>
        <taxon>Pseudomonadota</taxon>
        <taxon>Betaproteobacteria</taxon>
        <taxon>Burkholderiales</taxon>
        <taxon>Burkholderiaceae</taxon>
        <taxon>Burkholderia</taxon>
        <taxon>pseudomallei group</taxon>
    </lineage>
</organism>
<accession>A0AAX1ZRS8</accession>
<dbReference type="AlphaFoldDB" id="A0AAX1ZRS8"/>
<evidence type="ECO:0000313" key="3">
    <source>
        <dbReference type="Proteomes" id="UP000269379"/>
    </source>
</evidence>
<feature type="region of interest" description="Disordered" evidence="1">
    <location>
        <begin position="35"/>
        <end position="74"/>
    </location>
</feature>
<name>A0AAX1ZRS8_BURML</name>
<sequence length="74" mass="7745">MEWILNGSRGERLPVASGFGPGAWTLGLAFEAGGRRGRATARERRAAGAIATKPPRARTGTAGTSRDSFMTRAA</sequence>
<evidence type="ECO:0000313" key="2">
    <source>
        <dbReference type="EMBL" id="RUN03935.1"/>
    </source>
</evidence>
<proteinExistence type="predicted"/>
<comment type="caution">
    <text evidence="2">The sequence shown here is derived from an EMBL/GenBank/DDBJ whole genome shotgun (WGS) entry which is preliminary data.</text>
</comment>
<protein>
    <submittedName>
        <fullName evidence="2">Uncharacterized protein</fullName>
    </submittedName>
</protein>
<dbReference type="EMBL" id="RKJW01000002">
    <property type="protein sequence ID" value="RUN03935.1"/>
    <property type="molecule type" value="Genomic_DNA"/>
</dbReference>
<dbReference type="Proteomes" id="UP000269379">
    <property type="component" value="Chromosome 1"/>
</dbReference>
<reference evidence="3" key="1">
    <citation type="submission" date="2018-10" db="EMBL/GenBank/DDBJ databases">
        <title>FDA dAtabase for Regulatory Grade micrObial Sequences (FDA-ARGOS): Supporting development and validation of Infectious Disease Dx tests.</title>
        <authorList>
            <person name="Minogue T."/>
            <person name="Wolcott M."/>
            <person name="Wasieloski L."/>
            <person name="Aguilar W."/>
            <person name="Moore D."/>
            <person name="Jaissle J."/>
            <person name="Tallon L."/>
            <person name="Sadzewicz L."/>
            <person name="Zhao X."/>
            <person name="Vavikolanu K."/>
            <person name="Mehta A."/>
            <person name="Aluvathingal J."/>
            <person name="Nadendla S."/>
            <person name="Yan Y."/>
            <person name="Sichtig H."/>
        </authorList>
    </citation>
    <scope>NUCLEOTIDE SEQUENCE [LARGE SCALE GENOMIC DNA]</scope>
    <source>
        <strain evidence="3">FDAARGOS_588</strain>
    </source>
</reference>
<evidence type="ECO:0000256" key="1">
    <source>
        <dbReference type="SAM" id="MobiDB-lite"/>
    </source>
</evidence>
<gene>
    <name evidence="2" type="ORF">EGT70_30055</name>
</gene>